<dbReference type="Proteomes" id="UP000681290">
    <property type="component" value="Unassembled WGS sequence"/>
</dbReference>
<proteinExistence type="predicted"/>
<dbReference type="PANTHER" id="PTHR11070">
    <property type="entry name" value="UVRD / RECB / PCRA DNA HELICASE FAMILY MEMBER"/>
    <property type="match status" value="1"/>
</dbReference>
<dbReference type="InterPro" id="IPR014016">
    <property type="entry name" value="UvrD-like_ATP-bd"/>
</dbReference>
<dbReference type="PROSITE" id="PS51198">
    <property type="entry name" value="UVRD_HELICASE_ATP_BIND"/>
    <property type="match status" value="1"/>
</dbReference>
<evidence type="ECO:0000313" key="8">
    <source>
        <dbReference type="Proteomes" id="UP000681290"/>
    </source>
</evidence>
<sequence length="630" mass="72164">MVSIEQNDDNRVDDHVDEEIINCLDLERPKSFFLFAGAGSGKTKSLVTALNKIRENNYEQLRLKGQRVAVITYTNAACEEIGRRLDHDPLFSVSTIHSFVWELIKGFDKDIKEWLYSNLKKQITDLEEEQGKGRPTSKAYADRQKSIEVKNKRIINLENIKRFTYNPNGLNQDKESLNHSEVINIGAYFLKNKSLLQKILISKFPILLVDESQDTNKDLIDALFEVEQRNRGVFSLGLFGDTMQRIYSDGKVDLGNNLPESWKKPVKKMNHRCPPRIIKLINKIRSVVDEQEQRARTDKEEGFAHFFIFPLSADRITAEKLVTERMAEITGDQKWLDANAAYTSLTLEHHMAATRLGFSELFKPLYKTDRLRTGLLEGSLPELNFFTEIVLPIIDAIKIGDKFAIARIARKHSPLLRINRDEKEQLLQIKNAEEAINQLSLLWSENKDPLCIDVIKCVAELNLFDIPDSLYPFAYQPLMQSETVDDETSDDQDKENDVLDSWGECLKAPFSQIKAYASYINGTSKFMTHQGVKGLEFPRVMVIIDDSSAGGFLFSYEKLFGAKEKTKTDVENELAGRDSTIHRTRRLFYVTCSRATESLAIVAYSEKPEAVKKHVIEEGWFEENEVEVLL</sequence>
<dbReference type="Pfam" id="PF00580">
    <property type="entry name" value="UvrD-helicase"/>
    <property type="match status" value="1"/>
</dbReference>
<reference evidence="7 8" key="1">
    <citation type="submission" date="2021-03" db="EMBL/GenBank/DDBJ databases">
        <title>Antimicrobial resistance genes in bacteria isolated from Japanese honey, and their potential for conferring macrolide and lincosamide resistance in the American foulbrood pathogen Paenibacillus larvae.</title>
        <authorList>
            <person name="Okamoto M."/>
            <person name="Kumagai M."/>
            <person name="Kanamori H."/>
            <person name="Takamatsu D."/>
        </authorList>
    </citation>
    <scope>NUCLEOTIDE SEQUENCE [LARGE SCALE GENOMIC DNA]</scope>
    <source>
        <strain evidence="7 8">J15TS10</strain>
    </source>
</reference>
<evidence type="ECO:0000256" key="1">
    <source>
        <dbReference type="ARBA" id="ARBA00022741"/>
    </source>
</evidence>
<dbReference type="GO" id="GO:0004386">
    <property type="term" value="F:helicase activity"/>
    <property type="evidence" value="ECO:0007669"/>
    <property type="project" value="UniProtKB-KW"/>
</dbReference>
<dbReference type="RefSeq" id="WP_213594615.1">
    <property type="nucleotide sequence ID" value="NZ_BOSM01000012.1"/>
</dbReference>
<dbReference type="EMBL" id="BOSM01000012">
    <property type="protein sequence ID" value="GIP60799.1"/>
    <property type="molecule type" value="Genomic_DNA"/>
</dbReference>
<evidence type="ECO:0000256" key="3">
    <source>
        <dbReference type="ARBA" id="ARBA00022806"/>
    </source>
</evidence>
<keyword evidence="8" id="KW-1185">Reference proteome</keyword>
<evidence type="ECO:0000313" key="7">
    <source>
        <dbReference type="EMBL" id="GIP60799.1"/>
    </source>
</evidence>
<dbReference type="InterPro" id="IPR027417">
    <property type="entry name" value="P-loop_NTPase"/>
</dbReference>
<dbReference type="InterPro" id="IPR000212">
    <property type="entry name" value="DNA_helicase_UvrD/REP"/>
</dbReference>
<evidence type="ECO:0000259" key="6">
    <source>
        <dbReference type="PROSITE" id="PS51198"/>
    </source>
</evidence>
<dbReference type="PANTHER" id="PTHR11070:SF2">
    <property type="entry name" value="ATP-DEPENDENT DNA HELICASE SRS2"/>
    <property type="match status" value="1"/>
</dbReference>
<dbReference type="Gene3D" id="3.40.50.300">
    <property type="entry name" value="P-loop containing nucleotide triphosphate hydrolases"/>
    <property type="match status" value="2"/>
</dbReference>
<feature type="binding site" evidence="5">
    <location>
        <begin position="36"/>
        <end position="43"/>
    </location>
    <ligand>
        <name>ATP</name>
        <dbReference type="ChEBI" id="CHEBI:30616"/>
    </ligand>
</feature>
<evidence type="ECO:0000256" key="5">
    <source>
        <dbReference type="PROSITE-ProRule" id="PRU00560"/>
    </source>
</evidence>
<keyword evidence="4 5" id="KW-0067">ATP-binding</keyword>
<organism evidence="7 8">
    <name type="scientific">Paenibacillus woosongensis</name>
    <dbReference type="NCBI Taxonomy" id="307580"/>
    <lineage>
        <taxon>Bacteria</taxon>
        <taxon>Bacillati</taxon>
        <taxon>Bacillota</taxon>
        <taxon>Bacilli</taxon>
        <taxon>Bacillales</taxon>
        <taxon>Paenibacillaceae</taxon>
        <taxon>Paenibacillus</taxon>
    </lineage>
</organism>
<feature type="domain" description="UvrD-like helicase ATP-binding" evidence="6">
    <location>
        <begin position="15"/>
        <end position="287"/>
    </location>
</feature>
<keyword evidence="2 5" id="KW-0378">Hydrolase</keyword>
<accession>A0ABQ4MXZ2</accession>
<name>A0ABQ4MXZ2_9BACL</name>
<gene>
    <name evidence="7" type="ORF">J15TS10_46130</name>
</gene>
<keyword evidence="3 5" id="KW-0347">Helicase</keyword>
<protein>
    <submittedName>
        <fullName evidence="7">DNA helicase</fullName>
    </submittedName>
</protein>
<evidence type="ECO:0000256" key="4">
    <source>
        <dbReference type="ARBA" id="ARBA00022840"/>
    </source>
</evidence>
<comment type="caution">
    <text evidence="7">The sequence shown here is derived from an EMBL/GenBank/DDBJ whole genome shotgun (WGS) entry which is preliminary data.</text>
</comment>
<keyword evidence="1 5" id="KW-0547">Nucleotide-binding</keyword>
<dbReference type="SUPFAM" id="SSF52540">
    <property type="entry name" value="P-loop containing nucleoside triphosphate hydrolases"/>
    <property type="match status" value="1"/>
</dbReference>
<evidence type="ECO:0000256" key="2">
    <source>
        <dbReference type="ARBA" id="ARBA00022801"/>
    </source>
</evidence>